<keyword evidence="4" id="KW-0503">Monooxygenase</keyword>
<organism evidence="6 7">
    <name type="scientific">Actinocrispum wychmicini</name>
    <dbReference type="NCBI Taxonomy" id="1213861"/>
    <lineage>
        <taxon>Bacteria</taxon>
        <taxon>Bacillati</taxon>
        <taxon>Actinomycetota</taxon>
        <taxon>Actinomycetes</taxon>
        <taxon>Pseudonocardiales</taxon>
        <taxon>Pseudonocardiaceae</taxon>
        <taxon>Actinocrispum</taxon>
    </lineage>
</organism>
<accession>A0A4R2JM20</accession>
<dbReference type="PRINTS" id="PR00385">
    <property type="entry name" value="P450"/>
</dbReference>
<dbReference type="CDD" id="cd11049">
    <property type="entry name" value="CYP170A1-like"/>
    <property type="match status" value="1"/>
</dbReference>
<reference evidence="6 7" key="1">
    <citation type="submission" date="2019-03" db="EMBL/GenBank/DDBJ databases">
        <title>Genomic Encyclopedia of Type Strains, Phase IV (KMG-IV): sequencing the most valuable type-strain genomes for metagenomic binning, comparative biology and taxonomic classification.</title>
        <authorList>
            <person name="Goeker M."/>
        </authorList>
    </citation>
    <scope>NUCLEOTIDE SEQUENCE [LARGE SCALE GENOMIC DNA]</scope>
    <source>
        <strain evidence="6 7">DSM 45934</strain>
    </source>
</reference>
<gene>
    <name evidence="6" type="ORF">EV192_104495</name>
</gene>
<dbReference type="RefSeq" id="WP_207926154.1">
    <property type="nucleotide sequence ID" value="NZ_SLWS01000004.1"/>
</dbReference>
<dbReference type="InterPro" id="IPR036396">
    <property type="entry name" value="Cyt_P450_sf"/>
</dbReference>
<comment type="cofactor">
    <cofactor evidence="1 3">
        <name>heme</name>
        <dbReference type="ChEBI" id="CHEBI:30413"/>
    </cofactor>
</comment>
<keyword evidence="3 4" id="KW-0479">Metal-binding</keyword>
<dbReference type="InterPro" id="IPR050121">
    <property type="entry name" value="Cytochrome_P450_monoxygenase"/>
</dbReference>
<evidence type="ECO:0000256" key="4">
    <source>
        <dbReference type="RuleBase" id="RU000461"/>
    </source>
</evidence>
<dbReference type="Pfam" id="PF00067">
    <property type="entry name" value="p450"/>
    <property type="match status" value="1"/>
</dbReference>
<dbReference type="InterPro" id="IPR001128">
    <property type="entry name" value="Cyt_P450"/>
</dbReference>
<dbReference type="GO" id="GO:0004497">
    <property type="term" value="F:monooxygenase activity"/>
    <property type="evidence" value="ECO:0007669"/>
    <property type="project" value="UniProtKB-KW"/>
</dbReference>
<dbReference type="InterPro" id="IPR017972">
    <property type="entry name" value="Cyt_P450_CS"/>
</dbReference>
<keyword evidence="4" id="KW-0560">Oxidoreductase</keyword>
<evidence type="ECO:0000256" key="1">
    <source>
        <dbReference type="ARBA" id="ARBA00001971"/>
    </source>
</evidence>
<dbReference type="Proteomes" id="UP000295680">
    <property type="component" value="Unassembled WGS sequence"/>
</dbReference>
<protein>
    <submittedName>
        <fullName evidence="6">Pentalenene oxygenase</fullName>
    </submittedName>
</protein>
<comment type="similarity">
    <text evidence="2 4">Belongs to the cytochrome P450 family.</text>
</comment>
<evidence type="ECO:0000313" key="7">
    <source>
        <dbReference type="Proteomes" id="UP000295680"/>
    </source>
</evidence>
<feature type="region of interest" description="Disordered" evidence="5">
    <location>
        <begin position="437"/>
        <end position="457"/>
    </location>
</feature>
<dbReference type="GO" id="GO:0020037">
    <property type="term" value="F:heme binding"/>
    <property type="evidence" value="ECO:0007669"/>
    <property type="project" value="InterPro"/>
</dbReference>
<dbReference type="PRINTS" id="PR00463">
    <property type="entry name" value="EP450I"/>
</dbReference>
<dbReference type="InterPro" id="IPR002401">
    <property type="entry name" value="Cyt_P450_E_grp-I"/>
</dbReference>
<dbReference type="AlphaFoldDB" id="A0A4R2JM20"/>
<dbReference type="SUPFAM" id="SSF48264">
    <property type="entry name" value="Cytochrome P450"/>
    <property type="match status" value="1"/>
</dbReference>
<name>A0A4R2JM20_9PSEU</name>
<evidence type="ECO:0000256" key="5">
    <source>
        <dbReference type="SAM" id="MobiDB-lite"/>
    </source>
</evidence>
<dbReference type="Gene3D" id="1.10.630.10">
    <property type="entry name" value="Cytochrome P450"/>
    <property type="match status" value="1"/>
</dbReference>
<dbReference type="GO" id="GO:0016705">
    <property type="term" value="F:oxidoreductase activity, acting on paired donors, with incorporation or reduction of molecular oxygen"/>
    <property type="evidence" value="ECO:0007669"/>
    <property type="project" value="InterPro"/>
</dbReference>
<keyword evidence="7" id="KW-1185">Reference proteome</keyword>
<sequence>MPSPDAPELAPGGLPVIGHAMRMRRDPKGFLLSLQDGDPVVRIRLGGQTVYVINDPELIRTALRDPATFGKGGPITARFRAMFGNGLGISDGDLHREQRALMQPAFHHTRIVGYAALMTKEVAARLETWRDGERLAVDREMADLAMANLTRAMFSAGTALGTPLDFDRFRAATATVLNGLYRRVMDPTGLLARLPTPGNARYRRAEAFLRRTIDRLIADYRADGRDHGDLLSMMLPAMSDRQLHDEVMTILIAGAESIANTLAWACHEVAAHPAVQRRLFEEADAALAGRAAEYRDVATLEYTRRVVAETLRYRTQGWALSRTTTRATVVGGRRIPAGAAIMYSPHALNHNPRLHKDPDRFDPDRWAPDNAGNIPRGAYIPFGTGNHTCIGEPFALTEMTLTLASIAARWRLEPAPGRGPRPKVALTMPVDALPMIPRRRFRPADQASDGLRQETTR</sequence>
<feature type="binding site" description="axial binding residue" evidence="3">
    <location>
        <position position="389"/>
    </location>
    <ligand>
        <name>heme</name>
        <dbReference type="ChEBI" id="CHEBI:30413"/>
    </ligand>
    <ligandPart>
        <name>Fe</name>
        <dbReference type="ChEBI" id="CHEBI:18248"/>
    </ligandPart>
</feature>
<dbReference type="PANTHER" id="PTHR24305">
    <property type="entry name" value="CYTOCHROME P450"/>
    <property type="match status" value="1"/>
</dbReference>
<evidence type="ECO:0000313" key="6">
    <source>
        <dbReference type="EMBL" id="TCO59652.1"/>
    </source>
</evidence>
<dbReference type="GO" id="GO:0005506">
    <property type="term" value="F:iron ion binding"/>
    <property type="evidence" value="ECO:0007669"/>
    <property type="project" value="InterPro"/>
</dbReference>
<dbReference type="PANTHER" id="PTHR24305:SF166">
    <property type="entry name" value="CYTOCHROME P450 12A4, MITOCHONDRIAL-RELATED"/>
    <property type="match status" value="1"/>
</dbReference>
<evidence type="ECO:0000256" key="2">
    <source>
        <dbReference type="ARBA" id="ARBA00010617"/>
    </source>
</evidence>
<proteinExistence type="inferred from homology"/>
<evidence type="ECO:0000256" key="3">
    <source>
        <dbReference type="PIRSR" id="PIRSR602401-1"/>
    </source>
</evidence>
<keyword evidence="3 4" id="KW-0349">Heme</keyword>
<dbReference type="PROSITE" id="PS00086">
    <property type="entry name" value="CYTOCHROME_P450"/>
    <property type="match status" value="1"/>
</dbReference>
<comment type="caution">
    <text evidence="6">The sequence shown here is derived from an EMBL/GenBank/DDBJ whole genome shotgun (WGS) entry which is preliminary data.</text>
</comment>
<keyword evidence="3 4" id="KW-0408">Iron</keyword>
<dbReference type="EMBL" id="SLWS01000004">
    <property type="protein sequence ID" value="TCO59652.1"/>
    <property type="molecule type" value="Genomic_DNA"/>
</dbReference>